<dbReference type="InterPro" id="IPR012505">
    <property type="entry name" value="YbbR"/>
</dbReference>
<evidence type="ECO:0008006" key="4">
    <source>
        <dbReference type="Google" id="ProtNLM"/>
    </source>
</evidence>
<evidence type="ECO:0000313" key="2">
    <source>
        <dbReference type="EMBL" id="RNM29750.1"/>
    </source>
</evidence>
<dbReference type="Pfam" id="PF07949">
    <property type="entry name" value="YbbR"/>
    <property type="match status" value="2"/>
</dbReference>
<keyword evidence="1" id="KW-0472">Membrane</keyword>
<evidence type="ECO:0000313" key="3">
    <source>
        <dbReference type="Proteomes" id="UP000276568"/>
    </source>
</evidence>
<dbReference type="RefSeq" id="WP_128520813.1">
    <property type="nucleotide sequence ID" value="NZ_CAUWBR010000038.1"/>
</dbReference>
<dbReference type="InterPro" id="IPR053154">
    <property type="entry name" value="c-di-AMP_regulator"/>
</dbReference>
<proteinExistence type="predicted"/>
<feature type="transmembrane region" description="Helical" evidence="1">
    <location>
        <begin position="39"/>
        <end position="58"/>
    </location>
</feature>
<dbReference type="EMBL" id="RJQC01000003">
    <property type="protein sequence ID" value="RNM29750.1"/>
    <property type="molecule type" value="Genomic_DNA"/>
</dbReference>
<organism evidence="2 3">
    <name type="scientific">Absicoccus porci</name>
    <dbReference type="NCBI Taxonomy" id="2486576"/>
    <lineage>
        <taxon>Bacteria</taxon>
        <taxon>Bacillati</taxon>
        <taxon>Bacillota</taxon>
        <taxon>Erysipelotrichia</taxon>
        <taxon>Erysipelotrichales</taxon>
        <taxon>Erysipelotrichaceae</taxon>
        <taxon>Absicoccus</taxon>
    </lineage>
</organism>
<protein>
    <recommendedName>
        <fullName evidence="4">YbbR-like domain-containing protein</fullName>
    </recommendedName>
</protein>
<name>A0A3N0HZW5_9FIRM</name>
<accession>A0A3N0HZW5</accession>
<dbReference type="PANTHER" id="PTHR37804">
    <property type="entry name" value="CDAA REGULATORY PROTEIN CDAR"/>
    <property type="match status" value="1"/>
</dbReference>
<dbReference type="PANTHER" id="PTHR37804:SF1">
    <property type="entry name" value="CDAA REGULATORY PROTEIN CDAR"/>
    <property type="match status" value="1"/>
</dbReference>
<dbReference type="OrthoDB" id="1769748at2"/>
<sequence>MIDNNSQPPMGKLHLIYRIVRLIFSKLSKMVDHIIYSKTWAALVSLVAAVIICVSINYDVIGTQLFNDQSTTVQINSVEVDTLYDSEKYDLTGVPSTVTVMLTGKAADIQVFRAKGEVKVICDLRKNQEGDSVVQLEVDNLPSELDAKIEPATVTAHLAERVSKRFSVSAELYASNSSKWNTPTLDTNSVTISGTEEQIDTIRSVKAIIDASNQTGDFETNATLVAYDSKGETVDVQIEPSTVKAEVSLKNE</sequence>
<dbReference type="Proteomes" id="UP000276568">
    <property type="component" value="Unassembled WGS sequence"/>
</dbReference>
<reference evidence="2 3" key="1">
    <citation type="submission" date="2018-11" db="EMBL/GenBank/DDBJ databases">
        <title>Clostridium sp. nov., a member of the family Erysipelotrichaceae isolated from pig faeces.</title>
        <authorList>
            <person name="Chang Y.-H."/>
        </authorList>
    </citation>
    <scope>NUCLEOTIDE SEQUENCE [LARGE SCALE GENOMIC DNA]</scope>
    <source>
        <strain evidence="2 3">YH-panp20</strain>
    </source>
</reference>
<dbReference type="AlphaFoldDB" id="A0A3N0HZW5"/>
<keyword evidence="1" id="KW-0812">Transmembrane</keyword>
<keyword evidence="1" id="KW-1133">Transmembrane helix</keyword>
<comment type="caution">
    <text evidence="2">The sequence shown here is derived from an EMBL/GenBank/DDBJ whole genome shotgun (WGS) entry which is preliminary data.</text>
</comment>
<dbReference type="Gene3D" id="2.170.120.30">
    <property type="match status" value="1"/>
</dbReference>
<gene>
    <name evidence="2" type="ORF">EDX97_08960</name>
</gene>
<evidence type="ECO:0000256" key="1">
    <source>
        <dbReference type="SAM" id="Phobius"/>
    </source>
</evidence>
<keyword evidence="3" id="KW-1185">Reference proteome</keyword>
<dbReference type="Gene3D" id="2.170.120.40">
    <property type="entry name" value="YbbR-like domain"/>
    <property type="match status" value="1"/>
</dbReference>